<evidence type="ECO:0008006" key="12">
    <source>
        <dbReference type="Google" id="ProtNLM"/>
    </source>
</evidence>
<dbReference type="AlphaFoldDB" id="A0A1F5PY19"/>
<dbReference type="Pfam" id="PF01478">
    <property type="entry name" value="Peptidase_A24"/>
    <property type="match status" value="1"/>
</dbReference>
<evidence type="ECO:0000313" key="11">
    <source>
        <dbReference type="Proteomes" id="UP000177281"/>
    </source>
</evidence>
<dbReference type="Pfam" id="PF06750">
    <property type="entry name" value="A24_N_bact"/>
    <property type="match status" value="1"/>
</dbReference>
<dbReference type="GO" id="GO:0006465">
    <property type="term" value="P:signal peptide processing"/>
    <property type="evidence" value="ECO:0007669"/>
    <property type="project" value="TreeGrafter"/>
</dbReference>
<evidence type="ECO:0000256" key="1">
    <source>
        <dbReference type="ARBA" id="ARBA00004651"/>
    </source>
</evidence>
<feature type="transmembrane region" description="Helical" evidence="7">
    <location>
        <begin position="71"/>
        <end position="90"/>
    </location>
</feature>
<dbReference type="InterPro" id="IPR050882">
    <property type="entry name" value="Prepilin_peptidase/N-MTase"/>
</dbReference>
<evidence type="ECO:0000259" key="9">
    <source>
        <dbReference type="Pfam" id="PF06750"/>
    </source>
</evidence>
<feature type="domain" description="Prepilin peptidase A24 N-terminal" evidence="9">
    <location>
        <begin position="8"/>
        <end position="90"/>
    </location>
</feature>
<dbReference type="PANTHER" id="PTHR30487">
    <property type="entry name" value="TYPE 4 PREPILIN-LIKE PROTEINS LEADER PEPTIDE-PROCESSING ENZYME"/>
    <property type="match status" value="1"/>
</dbReference>
<dbReference type="GO" id="GO:0004190">
    <property type="term" value="F:aspartic-type endopeptidase activity"/>
    <property type="evidence" value="ECO:0007669"/>
    <property type="project" value="InterPro"/>
</dbReference>
<feature type="transmembrane region" description="Helical" evidence="7">
    <location>
        <begin position="6"/>
        <end position="24"/>
    </location>
</feature>
<organism evidence="10 11">
    <name type="scientific">Candidatus Doudnabacteria bacterium RIFCSPLOWO2_01_FULL_44_21</name>
    <dbReference type="NCBI Taxonomy" id="1817841"/>
    <lineage>
        <taxon>Bacteria</taxon>
        <taxon>Candidatus Doudnaibacteriota</taxon>
    </lineage>
</organism>
<keyword evidence="6 7" id="KW-0472">Membrane</keyword>
<comment type="similarity">
    <text evidence="2">Belongs to the peptidase A24 family.</text>
</comment>
<comment type="caution">
    <text evidence="10">The sequence shown here is derived from an EMBL/GenBank/DDBJ whole genome shotgun (WGS) entry which is preliminary data.</text>
</comment>
<evidence type="ECO:0000256" key="4">
    <source>
        <dbReference type="ARBA" id="ARBA00022692"/>
    </source>
</evidence>
<accession>A0A1F5PY19</accession>
<feature type="transmembrane region" description="Helical" evidence="7">
    <location>
        <begin position="223"/>
        <end position="242"/>
    </location>
</feature>
<dbReference type="Proteomes" id="UP000177281">
    <property type="component" value="Unassembled WGS sequence"/>
</dbReference>
<dbReference type="InterPro" id="IPR000045">
    <property type="entry name" value="Prepilin_IV_endopep_pep"/>
</dbReference>
<evidence type="ECO:0000256" key="5">
    <source>
        <dbReference type="ARBA" id="ARBA00022989"/>
    </source>
</evidence>
<evidence type="ECO:0000256" key="7">
    <source>
        <dbReference type="SAM" id="Phobius"/>
    </source>
</evidence>
<proteinExistence type="inferred from homology"/>
<keyword evidence="3" id="KW-1003">Cell membrane</keyword>
<evidence type="ECO:0000256" key="2">
    <source>
        <dbReference type="ARBA" id="ARBA00005801"/>
    </source>
</evidence>
<feature type="transmembrane region" description="Helical" evidence="7">
    <location>
        <begin position="178"/>
        <end position="211"/>
    </location>
</feature>
<evidence type="ECO:0000256" key="6">
    <source>
        <dbReference type="ARBA" id="ARBA00023136"/>
    </source>
</evidence>
<name>A0A1F5PY19_9BACT</name>
<evidence type="ECO:0000259" key="8">
    <source>
        <dbReference type="Pfam" id="PF01478"/>
    </source>
</evidence>
<comment type="subcellular location">
    <subcellularLocation>
        <location evidence="1">Cell membrane</location>
        <topology evidence="1">Multi-pass membrane protein</topology>
    </subcellularLocation>
</comment>
<reference evidence="10 11" key="1">
    <citation type="journal article" date="2016" name="Nat. Commun.">
        <title>Thousands of microbial genomes shed light on interconnected biogeochemical processes in an aquifer system.</title>
        <authorList>
            <person name="Anantharaman K."/>
            <person name="Brown C.T."/>
            <person name="Hug L.A."/>
            <person name="Sharon I."/>
            <person name="Castelle C.J."/>
            <person name="Probst A.J."/>
            <person name="Thomas B.C."/>
            <person name="Singh A."/>
            <person name="Wilkins M.J."/>
            <person name="Karaoz U."/>
            <person name="Brodie E.L."/>
            <person name="Williams K.H."/>
            <person name="Hubbard S.S."/>
            <person name="Banfield J.F."/>
        </authorList>
    </citation>
    <scope>NUCLEOTIDE SEQUENCE [LARGE SCALE GENOMIC DNA]</scope>
</reference>
<evidence type="ECO:0000313" key="10">
    <source>
        <dbReference type="EMBL" id="OGE94490.1"/>
    </source>
</evidence>
<dbReference type="PANTHER" id="PTHR30487:SF0">
    <property type="entry name" value="PREPILIN LEADER PEPTIDASE_N-METHYLTRANSFERASE-RELATED"/>
    <property type="match status" value="1"/>
</dbReference>
<gene>
    <name evidence="10" type="ORF">A3B10_02450</name>
</gene>
<protein>
    <recommendedName>
        <fullName evidence="12">Prepilin peptidase</fullName>
    </recommendedName>
</protein>
<feature type="transmembrane region" description="Helical" evidence="7">
    <location>
        <begin position="96"/>
        <end position="116"/>
    </location>
</feature>
<feature type="domain" description="Prepilin type IV endopeptidase peptidase" evidence="8">
    <location>
        <begin position="104"/>
        <end position="207"/>
    </location>
</feature>
<keyword evidence="4 7" id="KW-0812">Transmembrane</keyword>
<feature type="transmembrane region" description="Helical" evidence="7">
    <location>
        <begin position="148"/>
        <end position="166"/>
    </location>
</feature>
<feature type="transmembrane region" description="Helical" evidence="7">
    <location>
        <begin position="123"/>
        <end position="142"/>
    </location>
</feature>
<keyword evidence="5 7" id="KW-1133">Transmembrane helix</keyword>
<evidence type="ECO:0000256" key="3">
    <source>
        <dbReference type="ARBA" id="ARBA00022475"/>
    </source>
</evidence>
<dbReference type="EMBL" id="MFFB01000016">
    <property type="protein sequence ID" value="OGE94490.1"/>
    <property type="molecule type" value="Genomic_DNA"/>
</dbReference>
<dbReference type="GO" id="GO:0005886">
    <property type="term" value="C:plasma membrane"/>
    <property type="evidence" value="ECO:0007669"/>
    <property type="project" value="UniProtKB-SubCell"/>
</dbReference>
<dbReference type="STRING" id="1817841.A3B10_02450"/>
<dbReference type="InterPro" id="IPR010627">
    <property type="entry name" value="Prepilin_pept_A24_N"/>
</dbReference>
<sequence>MIIVIVAIFGLIIGSFLNAVIYRLHSGQSIVSDRSRCIYCHHELAAKDLIPIFSFIWLRGRCRYCQGSISWQYPIIELTTALSFALLAYNYNLQPINYNLFFALVFICFLIVIGVFDFKHFLILDKVVYPALLLGVVWQVFFGKILDGLLAALIIAGFFAVQYFISKGRWIGFGDVKFGLFLGMVFGVKLGLVMVLLGYFIGALTGLILIFLGKKHLGSKLPFGSFLSISGIIVLIWGERILNWYLGLIGIN</sequence>
<dbReference type="Gene3D" id="1.20.120.1220">
    <property type="match status" value="1"/>
</dbReference>